<protein>
    <recommendedName>
        <fullName evidence="3">Chromo domain-containing protein</fullName>
    </recommendedName>
</protein>
<proteinExistence type="predicted"/>
<organism evidence="1 2">
    <name type="scientific">Prunus dulcis</name>
    <name type="common">Almond</name>
    <name type="synonym">Amygdalus dulcis</name>
    <dbReference type="NCBI Taxonomy" id="3755"/>
    <lineage>
        <taxon>Eukaryota</taxon>
        <taxon>Viridiplantae</taxon>
        <taxon>Streptophyta</taxon>
        <taxon>Embryophyta</taxon>
        <taxon>Tracheophyta</taxon>
        <taxon>Spermatophyta</taxon>
        <taxon>Magnoliopsida</taxon>
        <taxon>eudicotyledons</taxon>
        <taxon>Gunneridae</taxon>
        <taxon>Pentapetalae</taxon>
        <taxon>rosids</taxon>
        <taxon>fabids</taxon>
        <taxon>Rosales</taxon>
        <taxon>Rosaceae</taxon>
        <taxon>Amygdaloideae</taxon>
        <taxon>Amygdaleae</taxon>
        <taxon>Prunus</taxon>
    </lineage>
</organism>
<keyword evidence="2" id="KW-1185">Reference proteome</keyword>
<gene>
    <name evidence="1" type="ORF">L3X38_036871</name>
</gene>
<evidence type="ECO:0008006" key="3">
    <source>
        <dbReference type="Google" id="ProtNLM"/>
    </source>
</evidence>
<name>A0AAD4V3J7_PRUDU</name>
<dbReference type="Proteomes" id="UP001054821">
    <property type="component" value="Chromosome 7"/>
</dbReference>
<dbReference type="SUPFAM" id="SSF54160">
    <property type="entry name" value="Chromo domain-like"/>
    <property type="match status" value="1"/>
</dbReference>
<comment type="caution">
    <text evidence="1">The sequence shown here is derived from an EMBL/GenBank/DDBJ whole genome shotgun (WGS) entry which is preliminary data.</text>
</comment>
<dbReference type="AlphaFoldDB" id="A0AAD4V3J7"/>
<evidence type="ECO:0000313" key="1">
    <source>
        <dbReference type="EMBL" id="KAI5317164.1"/>
    </source>
</evidence>
<dbReference type="InterPro" id="IPR016197">
    <property type="entry name" value="Chromo-like_dom_sf"/>
</dbReference>
<accession>A0AAD4V3J7</accession>
<reference evidence="1 2" key="1">
    <citation type="journal article" date="2022" name="G3 (Bethesda)">
        <title>Whole-genome sequence and methylome profiling of the almond [Prunus dulcis (Mill.) D.A. Webb] cultivar 'Nonpareil'.</title>
        <authorList>
            <person name="D'Amico-Willman K.M."/>
            <person name="Ouma W.Z."/>
            <person name="Meulia T."/>
            <person name="Sideli G.M."/>
            <person name="Gradziel T.M."/>
            <person name="Fresnedo-Ramirez J."/>
        </authorList>
    </citation>
    <scope>NUCLEOTIDE SEQUENCE [LARGE SCALE GENOMIC DNA]</scope>
    <source>
        <strain evidence="1">Clone GOH B32 T37-40</strain>
    </source>
</reference>
<dbReference type="Gene3D" id="2.40.50.40">
    <property type="match status" value="1"/>
</dbReference>
<evidence type="ECO:0000313" key="2">
    <source>
        <dbReference type="Proteomes" id="UP001054821"/>
    </source>
</evidence>
<dbReference type="EMBL" id="JAJFAZ020000007">
    <property type="protein sequence ID" value="KAI5317164.1"/>
    <property type="molecule type" value="Genomic_DNA"/>
</dbReference>
<sequence>MVQRIPSSSSAPTDQIADILDHEIVASSTGGSTRYLIHWVGKSATKDTWIIEAEFASWMPLFCTVDALHDLDLAASRPYKHRRRP</sequence>